<name>A0A6G0YFS0_APHCR</name>
<evidence type="ECO:0000313" key="2">
    <source>
        <dbReference type="EMBL" id="KAF0755127.1"/>
    </source>
</evidence>
<dbReference type="OrthoDB" id="6614938at2759"/>
<dbReference type="PANTHER" id="PTHR47331:SF4">
    <property type="entry name" value="PEPTIDASE S1 DOMAIN-CONTAINING PROTEIN"/>
    <property type="match status" value="1"/>
</dbReference>
<proteinExistence type="predicted"/>
<protein>
    <recommendedName>
        <fullName evidence="4">Integrase catalytic domain-containing protein</fullName>
    </recommendedName>
</protein>
<feature type="region of interest" description="Disordered" evidence="1">
    <location>
        <begin position="329"/>
        <end position="359"/>
    </location>
</feature>
<reference evidence="2 3" key="1">
    <citation type="submission" date="2019-08" db="EMBL/GenBank/DDBJ databases">
        <title>Whole genome of Aphis craccivora.</title>
        <authorList>
            <person name="Voronova N.V."/>
            <person name="Shulinski R.S."/>
            <person name="Bandarenka Y.V."/>
            <person name="Zhorov D.G."/>
            <person name="Warner D."/>
        </authorList>
    </citation>
    <scope>NUCLEOTIDE SEQUENCE [LARGE SCALE GENOMIC DNA]</scope>
    <source>
        <strain evidence="2">180601</strain>
        <tissue evidence="2">Whole Body</tissue>
    </source>
</reference>
<dbReference type="PANTHER" id="PTHR47331">
    <property type="entry name" value="PHD-TYPE DOMAIN-CONTAINING PROTEIN"/>
    <property type="match status" value="1"/>
</dbReference>
<dbReference type="AlphaFoldDB" id="A0A6G0YFS0"/>
<dbReference type="EMBL" id="VUJU01004226">
    <property type="protein sequence ID" value="KAF0755127.1"/>
    <property type="molecule type" value="Genomic_DNA"/>
</dbReference>
<dbReference type="InterPro" id="IPR005312">
    <property type="entry name" value="DUF1759"/>
</dbReference>
<accession>A0A6G0YFS0</accession>
<keyword evidence="3" id="KW-1185">Reference proteome</keyword>
<evidence type="ECO:0008006" key="4">
    <source>
        <dbReference type="Google" id="ProtNLM"/>
    </source>
</evidence>
<comment type="caution">
    <text evidence="2">The sequence shown here is derived from an EMBL/GenBank/DDBJ whole genome shotgun (WGS) entry which is preliminary data.</text>
</comment>
<gene>
    <name evidence="2" type="ORF">FWK35_00006365</name>
</gene>
<evidence type="ECO:0000313" key="3">
    <source>
        <dbReference type="Proteomes" id="UP000478052"/>
    </source>
</evidence>
<sequence length="456" mass="50539">MTEVERPNRDKQRASVKRDAPAGQIEAIYNLGLSASTDSSVLPKFLIAIKDIDEYWSKFTVENDSMLEAMIELATDKDFVVNVEIEVRNTVLSAKALANQLRNSSAASEVTSEVSQNDKPSLVYGSPNAESVTNPTAQLGPVIAQYAPAGSQICLPEIPLPTFDGRLQNWPDFRDRFSTLVDQKAHLTNIEKFYYLLGCLQPGPTDVVKGITVSDATYSLAWSALVNRYDKPRQLATTLVNNMLNATVHHSESPNALINFLNVFGENIAMLKSLNIPDLGSFLIFAISVRYLPSTSRRLFEQNNRLDFPTVDSLLHFIKDRVEVLENADPSTASTVKPSVEDRANKSKANSSKVVTSSSKPFRSSPVALVANASSLDPVKCEQCSGVHPLFLCPEFKDLYIDERYTLVSRHRLCMICFASNHWANKCKSSCSLCNGRHNSLLHRDNSHAKVLPQDQ</sequence>
<dbReference type="Pfam" id="PF03564">
    <property type="entry name" value="DUF1759"/>
    <property type="match status" value="1"/>
</dbReference>
<organism evidence="2 3">
    <name type="scientific">Aphis craccivora</name>
    <name type="common">Cowpea aphid</name>
    <dbReference type="NCBI Taxonomy" id="307492"/>
    <lineage>
        <taxon>Eukaryota</taxon>
        <taxon>Metazoa</taxon>
        <taxon>Ecdysozoa</taxon>
        <taxon>Arthropoda</taxon>
        <taxon>Hexapoda</taxon>
        <taxon>Insecta</taxon>
        <taxon>Pterygota</taxon>
        <taxon>Neoptera</taxon>
        <taxon>Paraneoptera</taxon>
        <taxon>Hemiptera</taxon>
        <taxon>Sternorrhyncha</taxon>
        <taxon>Aphidomorpha</taxon>
        <taxon>Aphidoidea</taxon>
        <taxon>Aphididae</taxon>
        <taxon>Aphidini</taxon>
        <taxon>Aphis</taxon>
        <taxon>Aphis</taxon>
    </lineage>
</organism>
<feature type="compositionally biased region" description="Polar residues" evidence="1">
    <location>
        <begin position="347"/>
        <end position="359"/>
    </location>
</feature>
<evidence type="ECO:0000256" key="1">
    <source>
        <dbReference type="SAM" id="MobiDB-lite"/>
    </source>
</evidence>
<dbReference type="Proteomes" id="UP000478052">
    <property type="component" value="Unassembled WGS sequence"/>
</dbReference>